<dbReference type="EMBL" id="KK198756">
    <property type="protein sequence ID" value="KCW77735.1"/>
    <property type="molecule type" value="Genomic_DNA"/>
</dbReference>
<dbReference type="GO" id="GO:0010584">
    <property type="term" value="P:pollen exine formation"/>
    <property type="evidence" value="ECO:0007669"/>
    <property type="project" value="EnsemblPlants"/>
</dbReference>
<sequence length="301" mass="33452">MHKSAGTSLSLSLSRFKKRLTLTLALPAANPFKKTRRFADFYAEWFDALERTLLPLLRDSLSSSSSTSSTSVQLSAAVHALHCHLQSYYSALNLAASSSSADQLPRLLCPPWRNSLERPFLFLGDLHPYVFTTLLRSLLENDGDDSDDEGARVFLEDDCNQLSGRPWQVLTAWKNPSKHTISRMEQIECGVRLMVPALWDRAKAEQAHFADRVADQWTRASGKKKKETTATVGKAAAAAAQGLAGVFLDANRLRKSVLADIMSATNLYQAGLFLEALAQFLVGLRDPELLEKFQHCPVKMR</sequence>
<dbReference type="GO" id="GO:0006351">
    <property type="term" value="P:DNA-templated transcription"/>
    <property type="evidence" value="ECO:0007669"/>
    <property type="project" value="InterPro"/>
</dbReference>
<dbReference type="STRING" id="71139.A0A059CIG7"/>
<reference evidence="2" key="1">
    <citation type="submission" date="2013-07" db="EMBL/GenBank/DDBJ databases">
        <title>The genome of Eucalyptus grandis.</title>
        <authorList>
            <person name="Schmutz J."/>
            <person name="Hayes R."/>
            <person name="Myburg A."/>
            <person name="Tuskan G."/>
            <person name="Grattapaglia D."/>
            <person name="Rokhsar D.S."/>
        </authorList>
    </citation>
    <scope>NUCLEOTIDE SEQUENCE</scope>
    <source>
        <tissue evidence="2">Leaf extractions</tissue>
    </source>
</reference>
<accession>A0A059CIG7</accession>
<dbReference type="Pfam" id="PF14144">
    <property type="entry name" value="DOG1"/>
    <property type="match status" value="1"/>
</dbReference>
<dbReference type="InterPro" id="IPR051886">
    <property type="entry name" value="Seed_Dev/Stress_Resp_Reg"/>
</dbReference>
<dbReference type="InParanoid" id="A0A059CIG7"/>
<dbReference type="OMA" id="QNWHVVM"/>
<dbReference type="PANTHER" id="PTHR46354:SF9">
    <property type="entry name" value="PROTEIN INAPERTURATE POLLEN1"/>
    <property type="match status" value="1"/>
</dbReference>
<dbReference type="eggNOG" id="ENOG502R2CB">
    <property type="taxonomic scope" value="Eukaryota"/>
</dbReference>
<protein>
    <recommendedName>
        <fullName evidence="1">DOG1 domain-containing protein</fullName>
    </recommendedName>
</protein>
<dbReference type="PROSITE" id="PS51806">
    <property type="entry name" value="DOG1"/>
    <property type="match status" value="1"/>
</dbReference>
<dbReference type="AlphaFoldDB" id="A0A059CIG7"/>
<dbReference type="GO" id="GO:0043565">
    <property type="term" value="F:sequence-specific DNA binding"/>
    <property type="evidence" value="ECO:0007669"/>
    <property type="project" value="InterPro"/>
</dbReference>
<evidence type="ECO:0000313" key="2">
    <source>
        <dbReference type="EMBL" id="KCW77735.1"/>
    </source>
</evidence>
<dbReference type="InterPro" id="IPR025422">
    <property type="entry name" value="TGA_domain"/>
</dbReference>
<feature type="domain" description="DOG1" evidence="1">
    <location>
        <begin position="35"/>
        <end position="294"/>
    </location>
</feature>
<organism evidence="2">
    <name type="scientific">Eucalyptus grandis</name>
    <name type="common">Flooded gum</name>
    <dbReference type="NCBI Taxonomy" id="71139"/>
    <lineage>
        <taxon>Eukaryota</taxon>
        <taxon>Viridiplantae</taxon>
        <taxon>Streptophyta</taxon>
        <taxon>Embryophyta</taxon>
        <taxon>Tracheophyta</taxon>
        <taxon>Spermatophyta</taxon>
        <taxon>Magnoliopsida</taxon>
        <taxon>eudicotyledons</taxon>
        <taxon>Gunneridae</taxon>
        <taxon>Pentapetalae</taxon>
        <taxon>rosids</taxon>
        <taxon>malvids</taxon>
        <taxon>Myrtales</taxon>
        <taxon>Myrtaceae</taxon>
        <taxon>Myrtoideae</taxon>
        <taxon>Eucalypteae</taxon>
        <taxon>Eucalyptus</taxon>
    </lineage>
</organism>
<gene>
    <name evidence="2" type="ORF">EUGRSUZ_D02032</name>
</gene>
<dbReference type="Gramene" id="KCW77735">
    <property type="protein sequence ID" value="KCW77735"/>
    <property type="gene ID" value="EUGRSUZ_D02032"/>
</dbReference>
<dbReference type="PANTHER" id="PTHR46354">
    <property type="entry name" value="DOG1 DOMAIN-CONTAINING PROTEIN"/>
    <property type="match status" value="1"/>
</dbReference>
<name>A0A059CIG7_EUCGR</name>
<proteinExistence type="predicted"/>
<evidence type="ECO:0000259" key="1">
    <source>
        <dbReference type="PROSITE" id="PS51806"/>
    </source>
</evidence>